<keyword evidence="2" id="KW-1185">Reference proteome</keyword>
<dbReference type="Proteomes" id="UP000199675">
    <property type="component" value="Unassembled WGS sequence"/>
</dbReference>
<evidence type="ECO:0008006" key="3">
    <source>
        <dbReference type="Google" id="ProtNLM"/>
    </source>
</evidence>
<accession>A0A1H2PZ56</accession>
<sequence length="127" mass="13789">MAVVMDESVNVLGEALEPCGNEPLTGYYRDGCCNTGPDDLGQHTVCTVMTDQFLAFSKSRGNDLSTPVPAFGFPGLQAGDSWCLCASRWLEALDADCAPRVRVRSTHLATLDVCNLEDLKRYAIDLN</sequence>
<name>A0A1H2PZ56_9GAMM</name>
<dbReference type="InterPro" id="IPR018714">
    <property type="entry name" value="DUF2237"/>
</dbReference>
<dbReference type="RefSeq" id="WP_245725866.1">
    <property type="nucleotide sequence ID" value="NZ_FNNE01000001.1"/>
</dbReference>
<reference evidence="1 2" key="1">
    <citation type="submission" date="2016-10" db="EMBL/GenBank/DDBJ databases">
        <authorList>
            <person name="de Groot N.N."/>
        </authorList>
    </citation>
    <scope>NUCLEOTIDE SEQUENCE [LARGE SCALE GENOMIC DNA]</scope>
    <source>
        <strain evidence="1 2">CGMCC 1.7059</strain>
    </source>
</reference>
<dbReference type="PANTHER" id="PTHR37466:SF1">
    <property type="entry name" value="SLR1628 PROTEIN"/>
    <property type="match status" value="1"/>
</dbReference>
<proteinExistence type="predicted"/>
<dbReference type="AlphaFoldDB" id="A0A1H2PZ56"/>
<dbReference type="Gene3D" id="3.30.56.110">
    <property type="entry name" value="Protein of unknown function DUF2237"/>
    <property type="match status" value="1"/>
</dbReference>
<dbReference type="EMBL" id="FNNE01000001">
    <property type="protein sequence ID" value="SDW00166.1"/>
    <property type="molecule type" value="Genomic_DNA"/>
</dbReference>
<dbReference type="PANTHER" id="PTHR37466">
    <property type="entry name" value="SLR1628 PROTEIN"/>
    <property type="match status" value="1"/>
</dbReference>
<dbReference type="Pfam" id="PF09996">
    <property type="entry name" value="DUF2237"/>
    <property type="match status" value="1"/>
</dbReference>
<evidence type="ECO:0000313" key="1">
    <source>
        <dbReference type="EMBL" id="SDW00166.1"/>
    </source>
</evidence>
<evidence type="ECO:0000313" key="2">
    <source>
        <dbReference type="Proteomes" id="UP000199675"/>
    </source>
</evidence>
<dbReference type="STRING" id="488533.SAMN04487960_10147"/>
<gene>
    <name evidence="1" type="ORF">SAMN04487960_10147</name>
</gene>
<organism evidence="1 2">
    <name type="scientific">Marinobacter mobilis</name>
    <dbReference type="NCBI Taxonomy" id="488533"/>
    <lineage>
        <taxon>Bacteria</taxon>
        <taxon>Pseudomonadati</taxon>
        <taxon>Pseudomonadota</taxon>
        <taxon>Gammaproteobacteria</taxon>
        <taxon>Pseudomonadales</taxon>
        <taxon>Marinobacteraceae</taxon>
        <taxon>Marinobacter</taxon>
    </lineage>
</organism>
<protein>
    <recommendedName>
        <fullName evidence="3">DUF2237 domain-containing protein</fullName>
    </recommendedName>
</protein>